<dbReference type="EMBL" id="KZ679700">
    <property type="protein sequence ID" value="PTB48324.1"/>
    <property type="molecule type" value="Genomic_DNA"/>
</dbReference>
<dbReference type="AlphaFoldDB" id="A0A2T3ZU40"/>
<proteinExistence type="predicted"/>
<evidence type="ECO:0000313" key="2">
    <source>
        <dbReference type="Proteomes" id="UP000241690"/>
    </source>
</evidence>
<gene>
    <name evidence="1" type="ORF">M431DRAFT_328621</name>
</gene>
<protein>
    <submittedName>
        <fullName evidence="1">Uncharacterized protein</fullName>
    </submittedName>
</protein>
<reference evidence="1 2" key="1">
    <citation type="submission" date="2016-07" db="EMBL/GenBank/DDBJ databases">
        <title>Multiple horizontal gene transfer events from other fungi enriched the ability of initially mycotrophic Trichoderma (Ascomycota) to feed on dead plant biomass.</title>
        <authorList>
            <consortium name="DOE Joint Genome Institute"/>
            <person name="Aerts A."/>
            <person name="Atanasova L."/>
            <person name="Chenthamara K."/>
            <person name="Zhang J."/>
            <person name="Grujic M."/>
            <person name="Henrissat B."/>
            <person name="Kuo A."/>
            <person name="Salamov A."/>
            <person name="Lipzen A."/>
            <person name="Labutti K."/>
            <person name="Barry K."/>
            <person name="Miao Y."/>
            <person name="Rahimi M.J."/>
            <person name="Shen Q."/>
            <person name="Grigoriev I.V."/>
            <person name="Kubicek C.P."/>
            <person name="Druzhinina I.S."/>
        </authorList>
    </citation>
    <scope>NUCLEOTIDE SEQUENCE [LARGE SCALE GENOMIC DNA]</scope>
    <source>
        <strain evidence="1 2">CBS 226.95</strain>
    </source>
</reference>
<name>A0A2T3ZU40_TRIHA</name>
<accession>A0A2T3ZU40</accession>
<dbReference type="GeneID" id="36622914"/>
<dbReference type="RefSeq" id="XP_024768001.1">
    <property type="nucleotide sequence ID" value="XM_024914349.1"/>
</dbReference>
<keyword evidence="2" id="KW-1185">Reference proteome</keyword>
<dbReference type="Proteomes" id="UP000241690">
    <property type="component" value="Unassembled WGS sequence"/>
</dbReference>
<evidence type="ECO:0000313" key="1">
    <source>
        <dbReference type="EMBL" id="PTB48324.1"/>
    </source>
</evidence>
<organism evidence="1 2">
    <name type="scientific">Trichoderma harzianum CBS 226.95</name>
    <dbReference type="NCBI Taxonomy" id="983964"/>
    <lineage>
        <taxon>Eukaryota</taxon>
        <taxon>Fungi</taxon>
        <taxon>Dikarya</taxon>
        <taxon>Ascomycota</taxon>
        <taxon>Pezizomycotina</taxon>
        <taxon>Sordariomycetes</taxon>
        <taxon>Hypocreomycetidae</taxon>
        <taxon>Hypocreales</taxon>
        <taxon>Hypocreaceae</taxon>
        <taxon>Trichoderma</taxon>
    </lineage>
</organism>
<sequence length="89" mass="10211">MSLQEHTSYISGEDRITKVLVQRYYSIRPSLLSHQVITLLSHHLGFLLTNPLVTESPGHWSIYPKFNDEGVDIQHQNGFVATYRQNGTE</sequence>